<keyword evidence="1" id="KW-0472">Membrane</keyword>
<dbReference type="RefSeq" id="WP_149390341.1">
    <property type="nucleotide sequence ID" value="NZ_SMRS01000003.1"/>
</dbReference>
<reference evidence="2 3" key="1">
    <citation type="submission" date="2019-03" db="EMBL/GenBank/DDBJ databases">
        <title>Nitrincola sp. nov. isolated from an Indian soda lake.</title>
        <authorList>
            <person name="Joshi A."/>
            <person name="Thite S.V."/>
            <person name="Joseph N."/>
            <person name="Dhotre D."/>
            <person name="Moorthy M."/>
            <person name="Shouche Y.S."/>
        </authorList>
    </citation>
    <scope>NUCLEOTIDE SEQUENCE [LARGE SCALE GENOMIC DNA]</scope>
    <source>
        <strain evidence="2 3">MEB193</strain>
    </source>
</reference>
<protein>
    <submittedName>
        <fullName evidence="2">Uncharacterized protein</fullName>
    </submittedName>
</protein>
<keyword evidence="3" id="KW-1185">Reference proteome</keyword>
<dbReference type="Proteomes" id="UP000325302">
    <property type="component" value="Unassembled WGS sequence"/>
</dbReference>
<evidence type="ECO:0000313" key="2">
    <source>
        <dbReference type="EMBL" id="KAA0875333.1"/>
    </source>
</evidence>
<dbReference type="EMBL" id="SMRS01000003">
    <property type="protein sequence ID" value="KAA0875333.1"/>
    <property type="molecule type" value="Genomic_DNA"/>
</dbReference>
<feature type="transmembrane region" description="Helical" evidence="1">
    <location>
        <begin position="47"/>
        <end position="68"/>
    </location>
</feature>
<proteinExistence type="predicted"/>
<evidence type="ECO:0000313" key="3">
    <source>
        <dbReference type="Proteomes" id="UP000325302"/>
    </source>
</evidence>
<name>A0A5A9W493_9GAMM</name>
<feature type="transmembrane region" description="Helical" evidence="1">
    <location>
        <begin position="7"/>
        <end position="27"/>
    </location>
</feature>
<sequence length="97" mass="11403">MNESRRKLLHHCATGVGFVFLIFWFYLGRKTGILDLITEQAPSGYEGAGLMLGIMLMMTPGFFLWTLWTRWTEKHLQIKGRYYEDGVFKDPVKRKKE</sequence>
<organism evidence="2 3">
    <name type="scientific">Nitrincola tapanii</name>
    <dbReference type="NCBI Taxonomy" id="1708751"/>
    <lineage>
        <taxon>Bacteria</taxon>
        <taxon>Pseudomonadati</taxon>
        <taxon>Pseudomonadota</taxon>
        <taxon>Gammaproteobacteria</taxon>
        <taxon>Oceanospirillales</taxon>
        <taxon>Oceanospirillaceae</taxon>
        <taxon>Nitrincola</taxon>
    </lineage>
</organism>
<gene>
    <name evidence="2" type="ORF">E1H14_04890</name>
</gene>
<dbReference type="OrthoDB" id="6089563at2"/>
<evidence type="ECO:0000256" key="1">
    <source>
        <dbReference type="SAM" id="Phobius"/>
    </source>
</evidence>
<comment type="caution">
    <text evidence="2">The sequence shown here is derived from an EMBL/GenBank/DDBJ whole genome shotgun (WGS) entry which is preliminary data.</text>
</comment>
<dbReference type="AlphaFoldDB" id="A0A5A9W493"/>
<keyword evidence="1" id="KW-0812">Transmembrane</keyword>
<accession>A0A5A9W493</accession>
<keyword evidence="1" id="KW-1133">Transmembrane helix</keyword>